<dbReference type="EMBL" id="FOGF01000002">
    <property type="protein sequence ID" value="SEQ60404.1"/>
    <property type="molecule type" value="Genomic_DNA"/>
</dbReference>
<organism evidence="10 11">
    <name type="scientific">Granulicatella balaenopterae</name>
    <dbReference type="NCBI Taxonomy" id="137733"/>
    <lineage>
        <taxon>Bacteria</taxon>
        <taxon>Bacillati</taxon>
        <taxon>Bacillota</taxon>
        <taxon>Bacilli</taxon>
        <taxon>Lactobacillales</taxon>
        <taxon>Carnobacteriaceae</taxon>
        <taxon>Granulicatella</taxon>
    </lineage>
</organism>
<dbReference type="GO" id="GO:0005829">
    <property type="term" value="C:cytosol"/>
    <property type="evidence" value="ECO:0007669"/>
    <property type="project" value="TreeGrafter"/>
</dbReference>
<evidence type="ECO:0000256" key="5">
    <source>
        <dbReference type="ARBA" id="ARBA00023163"/>
    </source>
</evidence>
<evidence type="ECO:0000256" key="1">
    <source>
        <dbReference type="ARBA" id="ARBA00022553"/>
    </source>
</evidence>
<evidence type="ECO:0000313" key="11">
    <source>
        <dbReference type="Proteomes" id="UP000198556"/>
    </source>
</evidence>
<dbReference type="Proteomes" id="UP000198556">
    <property type="component" value="Unassembled WGS sequence"/>
</dbReference>
<dbReference type="InterPro" id="IPR036388">
    <property type="entry name" value="WH-like_DNA-bd_sf"/>
</dbReference>
<feature type="domain" description="Response regulatory" evidence="8">
    <location>
        <begin position="3"/>
        <end position="116"/>
    </location>
</feature>
<dbReference type="InterPro" id="IPR039420">
    <property type="entry name" value="WalR-like"/>
</dbReference>
<evidence type="ECO:0000313" key="10">
    <source>
        <dbReference type="EMBL" id="SEQ60404.1"/>
    </source>
</evidence>
<dbReference type="Gene3D" id="3.40.50.2300">
    <property type="match status" value="1"/>
</dbReference>
<keyword evidence="5" id="KW-0804">Transcription</keyword>
<feature type="DNA-binding region" description="OmpR/PhoB-type" evidence="7">
    <location>
        <begin position="126"/>
        <end position="224"/>
    </location>
</feature>
<dbReference type="PROSITE" id="PS51755">
    <property type="entry name" value="OMPR_PHOB"/>
    <property type="match status" value="1"/>
</dbReference>
<dbReference type="CDD" id="cd00383">
    <property type="entry name" value="trans_reg_C"/>
    <property type="match status" value="1"/>
</dbReference>
<dbReference type="AlphaFoldDB" id="A0A1H9HDP8"/>
<keyword evidence="11" id="KW-1185">Reference proteome</keyword>
<dbReference type="Gene3D" id="1.10.10.10">
    <property type="entry name" value="Winged helix-like DNA-binding domain superfamily/Winged helix DNA-binding domain"/>
    <property type="match status" value="1"/>
</dbReference>
<protein>
    <submittedName>
        <fullName evidence="10">DNA-binding response regulator, OmpR family, contains REC and winged-helix (WHTH) domain</fullName>
    </submittedName>
</protein>
<name>A0A1H9HDP8_9LACT</name>
<sequence length="226" mass="26073">MHRIFVVEDDPVISQAVEKALVKWGYQVGLVKDFSAVYQQFIEEKPQLVIMDITLPYFNGFYWCQEIRKTSNVPILFLSSHDTSTDVVMSINMGADDYIMKPFDMTVLVAKVQALLRRSYQFVTVKDWLDYEGLTLHLGDATLSFEGDLIDLTKNEFLIMKVLFEQAGKYVSRTELMQELWNSEWFIDDNTLSVNVARLRKKLEDHGIKDMIATKKGLGYGLVPHD</sequence>
<evidence type="ECO:0000256" key="4">
    <source>
        <dbReference type="ARBA" id="ARBA00023125"/>
    </source>
</evidence>
<dbReference type="InterPro" id="IPR016032">
    <property type="entry name" value="Sig_transdc_resp-reg_C-effctor"/>
</dbReference>
<dbReference type="PANTHER" id="PTHR48111:SF43">
    <property type="entry name" value="STAGE 0 SPORULATION PROTEIN A HOMOLOG"/>
    <property type="match status" value="1"/>
</dbReference>
<dbReference type="InterPro" id="IPR001789">
    <property type="entry name" value="Sig_transdc_resp-reg_receiver"/>
</dbReference>
<dbReference type="RefSeq" id="WP_089745686.1">
    <property type="nucleotide sequence ID" value="NZ_FOGF01000002.1"/>
</dbReference>
<feature type="domain" description="OmpR/PhoB-type" evidence="9">
    <location>
        <begin position="126"/>
        <end position="224"/>
    </location>
</feature>
<evidence type="ECO:0000256" key="6">
    <source>
        <dbReference type="PROSITE-ProRule" id="PRU00169"/>
    </source>
</evidence>
<dbReference type="GO" id="GO:0032993">
    <property type="term" value="C:protein-DNA complex"/>
    <property type="evidence" value="ECO:0007669"/>
    <property type="project" value="TreeGrafter"/>
</dbReference>
<evidence type="ECO:0000256" key="3">
    <source>
        <dbReference type="ARBA" id="ARBA00023015"/>
    </source>
</evidence>
<dbReference type="Pfam" id="PF00486">
    <property type="entry name" value="Trans_reg_C"/>
    <property type="match status" value="1"/>
</dbReference>
<keyword evidence="4 7" id="KW-0238">DNA-binding</keyword>
<dbReference type="Pfam" id="PF00072">
    <property type="entry name" value="Response_reg"/>
    <property type="match status" value="1"/>
</dbReference>
<dbReference type="PROSITE" id="PS50110">
    <property type="entry name" value="RESPONSE_REGULATORY"/>
    <property type="match status" value="1"/>
</dbReference>
<dbReference type="SUPFAM" id="SSF46894">
    <property type="entry name" value="C-terminal effector domain of the bipartite response regulators"/>
    <property type="match status" value="1"/>
</dbReference>
<feature type="modified residue" description="4-aspartylphosphate" evidence="6">
    <location>
        <position position="52"/>
    </location>
</feature>
<dbReference type="GO" id="GO:0000976">
    <property type="term" value="F:transcription cis-regulatory region binding"/>
    <property type="evidence" value="ECO:0007669"/>
    <property type="project" value="TreeGrafter"/>
</dbReference>
<gene>
    <name evidence="10" type="ORF">SAMN05421767_10270</name>
</gene>
<dbReference type="SMART" id="SM00862">
    <property type="entry name" value="Trans_reg_C"/>
    <property type="match status" value="1"/>
</dbReference>
<evidence type="ECO:0000259" key="8">
    <source>
        <dbReference type="PROSITE" id="PS50110"/>
    </source>
</evidence>
<dbReference type="GO" id="GO:0006355">
    <property type="term" value="P:regulation of DNA-templated transcription"/>
    <property type="evidence" value="ECO:0007669"/>
    <property type="project" value="InterPro"/>
</dbReference>
<dbReference type="OrthoDB" id="9790442at2"/>
<dbReference type="InterPro" id="IPR001867">
    <property type="entry name" value="OmpR/PhoB-type_DNA-bd"/>
</dbReference>
<dbReference type="GO" id="GO:0000156">
    <property type="term" value="F:phosphorelay response regulator activity"/>
    <property type="evidence" value="ECO:0007669"/>
    <property type="project" value="TreeGrafter"/>
</dbReference>
<evidence type="ECO:0000256" key="7">
    <source>
        <dbReference type="PROSITE-ProRule" id="PRU01091"/>
    </source>
</evidence>
<evidence type="ECO:0000256" key="2">
    <source>
        <dbReference type="ARBA" id="ARBA00023012"/>
    </source>
</evidence>
<dbReference type="SMART" id="SM00448">
    <property type="entry name" value="REC"/>
    <property type="match status" value="1"/>
</dbReference>
<accession>A0A1H9HDP8</accession>
<keyword evidence="1 6" id="KW-0597">Phosphoprotein</keyword>
<proteinExistence type="predicted"/>
<reference evidence="10 11" key="1">
    <citation type="submission" date="2016-10" db="EMBL/GenBank/DDBJ databases">
        <authorList>
            <person name="de Groot N.N."/>
        </authorList>
    </citation>
    <scope>NUCLEOTIDE SEQUENCE [LARGE SCALE GENOMIC DNA]</scope>
    <source>
        <strain evidence="10 11">DSM 15827</strain>
    </source>
</reference>
<dbReference type="PANTHER" id="PTHR48111">
    <property type="entry name" value="REGULATOR OF RPOS"/>
    <property type="match status" value="1"/>
</dbReference>
<evidence type="ECO:0000259" key="9">
    <source>
        <dbReference type="PROSITE" id="PS51755"/>
    </source>
</evidence>
<keyword evidence="2" id="KW-0902">Two-component regulatory system</keyword>
<dbReference type="InterPro" id="IPR011006">
    <property type="entry name" value="CheY-like_superfamily"/>
</dbReference>
<dbReference type="SUPFAM" id="SSF52172">
    <property type="entry name" value="CheY-like"/>
    <property type="match status" value="1"/>
</dbReference>
<dbReference type="STRING" id="137733.SAMN05421767_10270"/>
<keyword evidence="3" id="KW-0805">Transcription regulation</keyword>